<feature type="chain" id="PRO_5001702095" evidence="1">
    <location>
        <begin position="20"/>
        <end position="138"/>
    </location>
</feature>
<dbReference type="Proteomes" id="UP000027730">
    <property type="component" value="Unassembled WGS sequence"/>
</dbReference>
<dbReference type="HOGENOM" id="CLU_1869971_0_0_1"/>
<dbReference type="AlphaFoldDB" id="A0A074X7P8"/>
<sequence length="138" mass="14901">MRSTFFLAAASLGSGLAYAQCQVYGIDIQSGGTYFENSELTVPFSLVQEFSGCDNDTANNILVDPNGDQYECTDTPLTPDYTPETVTCSDWPQDKLYSGDWSLVVISNNGDADPIAYQRDFALDVGVPSTTTITPTVT</sequence>
<dbReference type="EMBL" id="KL584702">
    <property type="protein sequence ID" value="KEQ78052.1"/>
    <property type="molecule type" value="Genomic_DNA"/>
</dbReference>
<evidence type="ECO:0000256" key="1">
    <source>
        <dbReference type="SAM" id="SignalP"/>
    </source>
</evidence>
<protein>
    <submittedName>
        <fullName evidence="2">Uncharacterized protein</fullName>
    </submittedName>
</protein>
<feature type="signal peptide" evidence="1">
    <location>
        <begin position="1"/>
        <end position="19"/>
    </location>
</feature>
<dbReference type="GeneID" id="25408028"/>
<organism evidence="2 3">
    <name type="scientific">Aureobasidium namibiae CBS 147.97</name>
    <dbReference type="NCBI Taxonomy" id="1043004"/>
    <lineage>
        <taxon>Eukaryota</taxon>
        <taxon>Fungi</taxon>
        <taxon>Dikarya</taxon>
        <taxon>Ascomycota</taxon>
        <taxon>Pezizomycotina</taxon>
        <taxon>Dothideomycetes</taxon>
        <taxon>Dothideomycetidae</taxon>
        <taxon>Dothideales</taxon>
        <taxon>Saccotheciaceae</taxon>
        <taxon>Aureobasidium</taxon>
    </lineage>
</organism>
<proteinExistence type="predicted"/>
<gene>
    <name evidence="2" type="ORF">M436DRAFT_19405</name>
</gene>
<keyword evidence="3" id="KW-1185">Reference proteome</keyword>
<evidence type="ECO:0000313" key="2">
    <source>
        <dbReference type="EMBL" id="KEQ78052.1"/>
    </source>
</evidence>
<dbReference type="OrthoDB" id="3937708at2759"/>
<dbReference type="STRING" id="1043004.A0A074X7P8"/>
<name>A0A074X7P8_9PEZI</name>
<feature type="non-terminal residue" evidence="2">
    <location>
        <position position="138"/>
    </location>
</feature>
<evidence type="ECO:0000313" key="3">
    <source>
        <dbReference type="Proteomes" id="UP000027730"/>
    </source>
</evidence>
<reference evidence="2 3" key="1">
    <citation type="journal article" date="2014" name="BMC Genomics">
        <title>Genome sequencing of four Aureobasidium pullulans varieties: biotechnological potential, stress tolerance, and description of new species.</title>
        <authorList>
            <person name="Gostin Ar C."/>
            <person name="Ohm R.A."/>
            <person name="Kogej T."/>
            <person name="Sonjak S."/>
            <person name="Turk M."/>
            <person name="Zajc J."/>
            <person name="Zalar P."/>
            <person name="Grube M."/>
            <person name="Sun H."/>
            <person name="Han J."/>
            <person name="Sharma A."/>
            <person name="Chiniquy J."/>
            <person name="Ngan C.Y."/>
            <person name="Lipzen A."/>
            <person name="Barry K."/>
            <person name="Grigoriev I.V."/>
            <person name="Gunde-Cimerman N."/>
        </authorList>
    </citation>
    <scope>NUCLEOTIDE SEQUENCE [LARGE SCALE GENOMIC DNA]</scope>
    <source>
        <strain evidence="2 3">CBS 147.97</strain>
    </source>
</reference>
<dbReference type="RefSeq" id="XP_013431518.1">
    <property type="nucleotide sequence ID" value="XM_013576064.1"/>
</dbReference>
<accession>A0A074X7P8</accession>
<keyword evidence="1" id="KW-0732">Signal</keyword>